<dbReference type="Pfam" id="PF18607">
    <property type="entry name" value="HTH_54"/>
    <property type="match status" value="1"/>
</dbReference>
<dbReference type="AlphaFoldDB" id="A0A6G9QQY9"/>
<proteinExistence type="predicted"/>
<dbReference type="SUPFAM" id="SSF52540">
    <property type="entry name" value="P-loop containing nucleoside triphosphate hydrolases"/>
    <property type="match status" value="1"/>
</dbReference>
<evidence type="ECO:0000313" key="3">
    <source>
        <dbReference type="EMBL" id="QIR16475.1"/>
    </source>
</evidence>
<feature type="domain" description="AAA" evidence="1">
    <location>
        <begin position="110"/>
        <end position="278"/>
    </location>
</feature>
<dbReference type="RefSeq" id="WP_167680306.1">
    <property type="nucleotide sequence ID" value="NZ_CP050314.1"/>
</dbReference>
<feature type="domain" description="ParA helix turn helix" evidence="2">
    <location>
        <begin position="14"/>
        <end position="102"/>
    </location>
</feature>
<name>A0A6G9QQY9_9GAMM</name>
<evidence type="ECO:0000313" key="4">
    <source>
        <dbReference type="Proteomes" id="UP000502608"/>
    </source>
</evidence>
<dbReference type="Gene3D" id="3.40.50.300">
    <property type="entry name" value="P-loop containing nucleotide triphosphate hydrolases"/>
    <property type="match status" value="1"/>
</dbReference>
<dbReference type="InterPro" id="IPR050678">
    <property type="entry name" value="DNA_Partitioning_ATPase"/>
</dbReference>
<sequence length="399" mass="44805">MDLADFDLISGRADTYLDGINKHVNDYKDEFRKPDFHMRYSKKTVESMPYLSRNAVEKAMAQLEEAGYEFKRKANGNLDSFSFEDVIAIYEQRKVPKYRDQHSKGFVAYFNNLKGGAGKTSACVNAIHAIRTEPSLIHQDIRGLVIDLDPQASATMFLKSNLSVGGQPFTAAKAMFNKNLTREELLRDYVFETDVPGVYVIPAAIDDAFLTTSWLEECEDSLGGQEPHSLLKENIIDKLQCDFDIITVDSGPHMDYFLLNGIVASDALVMPLPPSPVDFHSSLKYLSQMKVLMRYLMEQDIDIEGKELIGFMNKFSPHILQHQESLSGATICLGEKMLDAHIPELSGFQRCGVTLDTVISVDPTMYDGGRSALKSAQDAIYAFARSFFARTQLIRSRQS</sequence>
<accession>A0A6G9QQY9</accession>
<organism evidence="3 4">
    <name type="scientific">Shewanella aestuarii</name>
    <dbReference type="NCBI Taxonomy" id="1028752"/>
    <lineage>
        <taxon>Bacteria</taxon>
        <taxon>Pseudomonadati</taxon>
        <taxon>Pseudomonadota</taxon>
        <taxon>Gammaproteobacteria</taxon>
        <taxon>Alteromonadales</taxon>
        <taxon>Shewanellaceae</taxon>
        <taxon>Shewanella</taxon>
    </lineage>
</organism>
<keyword evidence="4" id="KW-1185">Reference proteome</keyword>
<evidence type="ECO:0000259" key="1">
    <source>
        <dbReference type="Pfam" id="PF13614"/>
    </source>
</evidence>
<dbReference type="KEGG" id="saes:HBH39_18560"/>
<gene>
    <name evidence="3" type="ORF">HBH39_18560</name>
</gene>
<evidence type="ECO:0000259" key="2">
    <source>
        <dbReference type="Pfam" id="PF18607"/>
    </source>
</evidence>
<dbReference type="PANTHER" id="PTHR13696">
    <property type="entry name" value="P-LOOP CONTAINING NUCLEOSIDE TRIPHOSPHATE HYDROLASE"/>
    <property type="match status" value="1"/>
</dbReference>
<protein>
    <submittedName>
        <fullName evidence="3">AAA family ATPase</fullName>
    </submittedName>
</protein>
<dbReference type="Pfam" id="PF13614">
    <property type="entry name" value="AAA_31"/>
    <property type="match status" value="1"/>
</dbReference>
<dbReference type="PANTHER" id="PTHR13696:SF98">
    <property type="entry name" value="PLASMID PARTITION PROTEIN A"/>
    <property type="match status" value="1"/>
</dbReference>
<geneLocation type="plasmid" evidence="3 4">
    <name>pPN3F2_1</name>
</geneLocation>
<dbReference type="CDD" id="cd02042">
    <property type="entry name" value="ParAB_family"/>
    <property type="match status" value="1"/>
</dbReference>
<dbReference type="Gene3D" id="1.10.1660.30">
    <property type="match status" value="1"/>
</dbReference>
<dbReference type="InterPro" id="IPR025669">
    <property type="entry name" value="AAA_dom"/>
</dbReference>
<dbReference type="InterPro" id="IPR027417">
    <property type="entry name" value="P-loop_NTPase"/>
</dbReference>
<dbReference type="EMBL" id="CP050314">
    <property type="protein sequence ID" value="QIR16475.1"/>
    <property type="molecule type" value="Genomic_DNA"/>
</dbReference>
<reference evidence="3 4" key="1">
    <citation type="submission" date="2020-03" db="EMBL/GenBank/DDBJ databases">
        <title>Complete genome sequence of Shewanella sp.</title>
        <authorList>
            <person name="Kim Y.-S."/>
            <person name="Kim S.-J."/>
            <person name="Jung H.-K."/>
            <person name="Kim K.-H."/>
        </authorList>
    </citation>
    <scope>NUCLEOTIDE SEQUENCE [LARGE SCALE GENOMIC DNA]</scope>
    <source>
        <strain evidence="3 4">PN3F2</strain>
        <plasmid evidence="3 4">pPN3F2_1</plasmid>
    </source>
</reference>
<dbReference type="InterPro" id="IPR041250">
    <property type="entry name" value="HTH_54"/>
</dbReference>
<dbReference type="Proteomes" id="UP000502608">
    <property type="component" value="Plasmid pPN3F2_1"/>
</dbReference>
<keyword evidence="3" id="KW-0614">Plasmid</keyword>